<keyword evidence="2 10" id="KW-0689">Ribosomal protein</keyword>
<dbReference type="InterPro" id="IPR004095">
    <property type="entry name" value="TGS"/>
</dbReference>
<dbReference type="GO" id="GO:1990904">
    <property type="term" value="C:ribonucleoprotein complex"/>
    <property type="evidence" value="ECO:0007669"/>
    <property type="project" value="UniProtKB-KW"/>
</dbReference>
<dbReference type="InParanoid" id="A0A6J0C6C1"/>
<feature type="domain" description="TGS" evidence="8">
    <location>
        <begin position="49"/>
        <end position="114"/>
    </location>
</feature>
<dbReference type="FunCoup" id="A0A6J0C6C1">
    <property type="interactions" value="1392"/>
</dbReference>
<evidence type="ECO:0000256" key="2">
    <source>
        <dbReference type="ARBA" id="ARBA00022980"/>
    </source>
</evidence>
<dbReference type="CTD" id="54148"/>
<accession>A0A6J0C6C1</accession>
<dbReference type="InterPro" id="IPR018163">
    <property type="entry name" value="Thr/Ala-tRNA-synth_IIc_edit"/>
</dbReference>
<sequence>MINWTSLRLQVPMLRRCLSTLTKSEARKKRNELFDSEAKRQRAAVGRIEKIEVKYSGPSDEITLVMNKHLSTPFDCAKHISEGVTKVAALAEVNGTPWDMHRPFNSECEIKFVTMASPESQVVNKAFWRSCSLMMGAVAETAFKDSISIHLHSFPIPNVRSGSFLHDISLGFEDWKPTVAELQSLSALYIKLSQKNLPIERLVVGESIALEMFQDNPYKSEQIPNIARHSEDSVTLYRIGDHIDVSKGPMIGNTGIIGRCTVASVHKLSTDEYGTLYRFQGVALPAGILLNHFAYGILEERARKLNNSVWVPSKIVEDSEDQIAAVAN</sequence>
<evidence type="ECO:0000313" key="10">
    <source>
        <dbReference type="RefSeq" id="XP_015522881.1"/>
    </source>
</evidence>
<dbReference type="SUPFAM" id="SSF81271">
    <property type="entry name" value="TGS-like"/>
    <property type="match status" value="1"/>
</dbReference>
<dbReference type="PROSITE" id="PS51880">
    <property type="entry name" value="TGS"/>
    <property type="match status" value="1"/>
</dbReference>
<reference evidence="10" key="1">
    <citation type="submission" date="2025-08" db="UniProtKB">
        <authorList>
            <consortium name="RefSeq"/>
        </authorList>
    </citation>
    <scope>IDENTIFICATION</scope>
    <source>
        <tissue evidence="10">Thorax and Abdomen</tissue>
    </source>
</reference>
<proteinExistence type="inferred from homology"/>
<dbReference type="InterPro" id="IPR050062">
    <property type="entry name" value="Pro-tRNA_synthetase"/>
</dbReference>
<evidence type="ECO:0000256" key="1">
    <source>
        <dbReference type="ARBA" id="ARBA00004173"/>
    </source>
</evidence>
<dbReference type="Gene3D" id="3.10.20.30">
    <property type="match status" value="1"/>
</dbReference>
<evidence type="ECO:0000259" key="8">
    <source>
        <dbReference type="PROSITE" id="PS51880"/>
    </source>
</evidence>
<dbReference type="GO" id="GO:0005840">
    <property type="term" value="C:ribosome"/>
    <property type="evidence" value="ECO:0007669"/>
    <property type="project" value="UniProtKB-KW"/>
</dbReference>
<evidence type="ECO:0000313" key="9">
    <source>
        <dbReference type="Proteomes" id="UP000829291"/>
    </source>
</evidence>
<keyword evidence="9" id="KW-1185">Reference proteome</keyword>
<dbReference type="AlphaFoldDB" id="A0A6J0C6C1"/>
<organism evidence="10">
    <name type="scientific">Neodiprion lecontei</name>
    <name type="common">Redheaded pine sawfly</name>
    <dbReference type="NCBI Taxonomy" id="441921"/>
    <lineage>
        <taxon>Eukaryota</taxon>
        <taxon>Metazoa</taxon>
        <taxon>Ecdysozoa</taxon>
        <taxon>Arthropoda</taxon>
        <taxon>Hexapoda</taxon>
        <taxon>Insecta</taxon>
        <taxon>Pterygota</taxon>
        <taxon>Neoptera</taxon>
        <taxon>Endopterygota</taxon>
        <taxon>Hymenoptera</taxon>
        <taxon>Tenthredinoidea</taxon>
        <taxon>Diprionidae</taxon>
        <taxon>Diprioninae</taxon>
        <taxon>Neodiprion</taxon>
    </lineage>
</organism>
<evidence type="ECO:0000256" key="6">
    <source>
        <dbReference type="ARBA" id="ARBA00071662"/>
    </source>
</evidence>
<dbReference type="OrthoDB" id="5870821at2759"/>
<comment type="subcellular location">
    <subcellularLocation>
        <location evidence="1">Mitochondrion</location>
    </subcellularLocation>
</comment>
<evidence type="ECO:0000256" key="4">
    <source>
        <dbReference type="ARBA" id="ARBA00023274"/>
    </source>
</evidence>
<dbReference type="KEGG" id="nlo:107226548"/>
<dbReference type="GeneID" id="107226548"/>
<dbReference type="PANTHER" id="PTHR42753">
    <property type="entry name" value="MITOCHONDRIAL RIBOSOME PROTEIN L39/PROLYL-TRNA LIGASE FAMILY MEMBER"/>
    <property type="match status" value="1"/>
</dbReference>
<comment type="similarity">
    <text evidence="5">Belongs to the mitochondrion-specific ribosomal protein mL39 family.</text>
</comment>
<protein>
    <recommendedName>
        <fullName evidence="6">Large ribosomal subunit protein mL39</fullName>
    </recommendedName>
    <alternativeName>
        <fullName evidence="7">39S ribosomal protein L39, mitochondrial</fullName>
    </alternativeName>
</protein>
<dbReference type="Proteomes" id="UP000829291">
    <property type="component" value="Chromosome 4"/>
</dbReference>
<dbReference type="GO" id="GO:0000166">
    <property type="term" value="F:nucleotide binding"/>
    <property type="evidence" value="ECO:0007669"/>
    <property type="project" value="InterPro"/>
</dbReference>
<dbReference type="PANTHER" id="PTHR42753:SF9">
    <property type="entry name" value="LARGE RIBOSOMAL SUBUNIT PROTEIN ML39"/>
    <property type="match status" value="1"/>
</dbReference>
<dbReference type="InterPro" id="IPR012675">
    <property type="entry name" value="Beta-grasp_dom_sf"/>
</dbReference>
<dbReference type="InterPro" id="IPR012676">
    <property type="entry name" value="TGS-like"/>
</dbReference>
<name>A0A6J0C6C1_NEOLC</name>
<keyword evidence="4" id="KW-0687">Ribonucleoprotein</keyword>
<evidence type="ECO:0000256" key="5">
    <source>
        <dbReference type="ARBA" id="ARBA00061231"/>
    </source>
</evidence>
<dbReference type="Pfam" id="PF02824">
    <property type="entry name" value="TGS"/>
    <property type="match status" value="1"/>
</dbReference>
<dbReference type="RefSeq" id="XP_015522881.1">
    <property type="nucleotide sequence ID" value="XM_015667395.2"/>
</dbReference>
<dbReference type="Gene3D" id="3.30.980.10">
    <property type="entry name" value="Threonyl-trna Synthetase, Chain A, domain 2"/>
    <property type="match status" value="1"/>
</dbReference>
<dbReference type="FunFam" id="3.30.980.10:FF:000006">
    <property type="entry name" value="39S ribosomal protein L39, mitochondrial"/>
    <property type="match status" value="1"/>
</dbReference>
<dbReference type="CDD" id="cd01667">
    <property type="entry name" value="TGS_ThrRS"/>
    <property type="match status" value="1"/>
</dbReference>
<dbReference type="GO" id="GO:0005739">
    <property type="term" value="C:mitochondrion"/>
    <property type="evidence" value="ECO:0007669"/>
    <property type="project" value="UniProtKB-SubCell"/>
</dbReference>
<dbReference type="SUPFAM" id="SSF55186">
    <property type="entry name" value="ThrRS/AlaRS common domain"/>
    <property type="match status" value="1"/>
</dbReference>
<keyword evidence="3" id="KW-0496">Mitochondrion</keyword>
<dbReference type="GO" id="GO:0003723">
    <property type="term" value="F:RNA binding"/>
    <property type="evidence" value="ECO:0007669"/>
    <property type="project" value="TreeGrafter"/>
</dbReference>
<evidence type="ECO:0000256" key="3">
    <source>
        <dbReference type="ARBA" id="ARBA00023128"/>
    </source>
</evidence>
<gene>
    <name evidence="10" type="primary">LOC107226548</name>
</gene>
<evidence type="ECO:0000256" key="7">
    <source>
        <dbReference type="ARBA" id="ARBA00075914"/>
    </source>
</evidence>